<comment type="caution">
    <text evidence="1">The sequence shown here is derived from an EMBL/GenBank/DDBJ whole genome shotgun (WGS) entry which is preliminary data.</text>
</comment>
<keyword evidence="2" id="KW-1185">Reference proteome</keyword>
<reference evidence="1 2" key="1">
    <citation type="submission" date="2021-06" db="EMBL/GenBank/DDBJ databases">
        <title>Caerostris extrusa draft genome.</title>
        <authorList>
            <person name="Kono N."/>
            <person name="Arakawa K."/>
        </authorList>
    </citation>
    <scope>NUCLEOTIDE SEQUENCE [LARGE SCALE GENOMIC DNA]</scope>
</reference>
<dbReference type="Proteomes" id="UP001054945">
    <property type="component" value="Unassembled WGS sequence"/>
</dbReference>
<name>A0AAV4VGM0_CAEEX</name>
<evidence type="ECO:0000313" key="2">
    <source>
        <dbReference type="Proteomes" id="UP001054945"/>
    </source>
</evidence>
<accession>A0AAV4VGM0</accession>
<evidence type="ECO:0000313" key="1">
    <source>
        <dbReference type="EMBL" id="GIY69080.1"/>
    </source>
</evidence>
<sequence length="93" mass="10321">MGGYEPNSGFELEVPILLFQFHSISLQILRKSPHKPTPLPVRHKCKTHSVLPVDKAPVEKLFGAGYWGKIGLARSPNGRQVASPIPYRIVCFA</sequence>
<dbReference type="EMBL" id="BPLR01014483">
    <property type="protein sequence ID" value="GIY69080.1"/>
    <property type="molecule type" value="Genomic_DNA"/>
</dbReference>
<protein>
    <submittedName>
        <fullName evidence="1">Uncharacterized protein</fullName>
    </submittedName>
</protein>
<gene>
    <name evidence="1" type="ORF">CEXT_796431</name>
</gene>
<proteinExistence type="predicted"/>
<organism evidence="1 2">
    <name type="scientific">Caerostris extrusa</name>
    <name type="common">Bark spider</name>
    <name type="synonym">Caerostris bankana</name>
    <dbReference type="NCBI Taxonomy" id="172846"/>
    <lineage>
        <taxon>Eukaryota</taxon>
        <taxon>Metazoa</taxon>
        <taxon>Ecdysozoa</taxon>
        <taxon>Arthropoda</taxon>
        <taxon>Chelicerata</taxon>
        <taxon>Arachnida</taxon>
        <taxon>Araneae</taxon>
        <taxon>Araneomorphae</taxon>
        <taxon>Entelegynae</taxon>
        <taxon>Araneoidea</taxon>
        <taxon>Araneidae</taxon>
        <taxon>Caerostris</taxon>
    </lineage>
</organism>
<dbReference type="AlphaFoldDB" id="A0AAV4VGM0"/>